<dbReference type="PROSITE" id="PS51318">
    <property type="entry name" value="TAT"/>
    <property type="match status" value="1"/>
</dbReference>
<feature type="domain" description="Xylose isomerase-like TIM barrel" evidence="1">
    <location>
        <begin position="68"/>
        <end position="296"/>
    </location>
</feature>
<gene>
    <name evidence="2" type="ORF">SAMN04488524_4728</name>
</gene>
<accession>A0A1W2EEM7</accession>
<protein>
    <submittedName>
        <fullName evidence="2">Tat (Twin-arginine translocation) pathway signal sequence</fullName>
    </submittedName>
</protein>
<dbReference type="InterPro" id="IPR050312">
    <property type="entry name" value="IolE/XylAMocC-like"/>
</dbReference>
<dbReference type="InterPro" id="IPR019546">
    <property type="entry name" value="TAT_signal_bac_arc"/>
</dbReference>
<sequence length="307" mass="33955">MKTKNRRDFIKDLGMLTAGAGLASLLPLESFSIGKKETFQISLAEWSLHNTLFAKKLNNLEFPLKAKKDFGIDIVEYVSVFFDGKEKDPAYLKELKNRTDSEGIQNHLIMVDREGNLGDLDSKARLTAVENHYKWVEAAKYLGCKTIRVNAAGKGTAEEVKAAAIDGLGRLTEYGKKHKINVIVENHGGYSSDGKWLSAVIKEVNSPFCGTLPDFGNFGLGNGKEYDKYLGVQEMMPFAKGVSAKAMKFNADGEESDIDYSRMFSIIRAAKWSGIVGIEYSGGSVELEDEGIRKTKALLEKVFKQGK</sequence>
<name>A0A1W2EEM7_9SPHI</name>
<evidence type="ECO:0000313" key="2">
    <source>
        <dbReference type="EMBL" id="SMD08193.1"/>
    </source>
</evidence>
<dbReference type="InterPro" id="IPR036237">
    <property type="entry name" value="Xyl_isomerase-like_sf"/>
</dbReference>
<dbReference type="NCBIfam" id="TIGR01409">
    <property type="entry name" value="TAT_signal_seq"/>
    <property type="match status" value="1"/>
</dbReference>
<dbReference type="OrthoDB" id="1114629at2"/>
<organism evidence="2 3">
    <name type="scientific">Pedobacter africanus</name>
    <dbReference type="NCBI Taxonomy" id="151894"/>
    <lineage>
        <taxon>Bacteria</taxon>
        <taxon>Pseudomonadati</taxon>
        <taxon>Bacteroidota</taxon>
        <taxon>Sphingobacteriia</taxon>
        <taxon>Sphingobacteriales</taxon>
        <taxon>Sphingobacteriaceae</taxon>
        <taxon>Pedobacter</taxon>
    </lineage>
</organism>
<dbReference type="EMBL" id="FWXT01000006">
    <property type="protein sequence ID" value="SMD08193.1"/>
    <property type="molecule type" value="Genomic_DNA"/>
</dbReference>
<dbReference type="PANTHER" id="PTHR12110:SF53">
    <property type="entry name" value="BLR5974 PROTEIN"/>
    <property type="match status" value="1"/>
</dbReference>
<dbReference type="Proteomes" id="UP000192756">
    <property type="component" value="Unassembled WGS sequence"/>
</dbReference>
<dbReference type="Gene3D" id="3.20.20.150">
    <property type="entry name" value="Divalent-metal-dependent TIM barrel enzymes"/>
    <property type="match status" value="1"/>
</dbReference>
<proteinExistence type="predicted"/>
<keyword evidence="3" id="KW-1185">Reference proteome</keyword>
<dbReference type="AlphaFoldDB" id="A0A1W2EEM7"/>
<dbReference type="RefSeq" id="WP_084241506.1">
    <property type="nucleotide sequence ID" value="NZ_FWXT01000006.1"/>
</dbReference>
<dbReference type="Pfam" id="PF01261">
    <property type="entry name" value="AP_endonuc_2"/>
    <property type="match status" value="1"/>
</dbReference>
<reference evidence="3" key="1">
    <citation type="submission" date="2017-04" db="EMBL/GenBank/DDBJ databases">
        <authorList>
            <person name="Varghese N."/>
            <person name="Submissions S."/>
        </authorList>
    </citation>
    <scope>NUCLEOTIDE SEQUENCE [LARGE SCALE GENOMIC DNA]</scope>
    <source>
        <strain evidence="3">DSM 12126</strain>
    </source>
</reference>
<dbReference type="InterPro" id="IPR013022">
    <property type="entry name" value="Xyl_isomerase-like_TIM-brl"/>
</dbReference>
<dbReference type="InterPro" id="IPR006311">
    <property type="entry name" value="TAT_signal"/>
</dbReference>
<evidence type="ECO:0000259" key="1">
    <source>
        <dbReference type="Pfam" id="PF01261"/>
    </source>
</evidence>
<evidence type="ECO:0000313" key="3">
    <source>
        <dbReference type="Proteomes" id="UP000192756"/>
    </source>
</evidence>
<dbReference type="SUPFAM" id="SSF51658">
    <property type="entry name" value="Xylose isomerase-like"/>
    <property type="match status" value="1"/>
</dbReference>
<dbReference type="STRING" id="151894.SAMN04488524_4728"/>
<dbReference type="PANTHER" id="PTHR12110">
    <property type="entry name" value="HYDROXYPYRUVATE ISOMERASE"/>
    <property type="match status" value="1"/>
</dbReference>